<dbReference type="RefSeq" id="WP_047848889.1">
    <property type="nucleotide sequence ID" value="NZ_AEJF01000136.1"/>
</dbReference>
<evidence type="ECO:0000313" key="1">
    <source>
        <dbReference type="EMBL" id="KLU24031.1"/>
    </source>
</evidence>
<dbReference type="OrthoDB" id="6873191at2"/>
<keyword evidence="2" id="KW-1185">Reference proteome</keyword>
<organism evidence="1 2">
    <name type="scientific">Caballeronia mineralivorans PML1(12)</name>
    <dbReference type="NCBI Taxonomy" id="908627"/>
    <lineage>
        <taxon>Bacteria</taxon>
        <taxon>Pseudomonadati</taxon>
        <taxon>Pseudomonadota</taxon>
        <taxon>Betaproteobacteria</taxon>
        <taxon>Burkholderiales</taxon>
        <taxon>Burkholderiaceae</taxon>
        <taxon>Caballeronia</taxon>
    </lineage>
</organism>
<accession>A0A0J1CUN9</accession>
<dbReference type="Proteomes" id="UP000035963">
    <property type="component" value="Unassembled WGS sequence"/>
</dbReference>
<comment type="caution">
    <text evidence="1">The sequence shown here is derived from an EMBL/GenBank/DDBJ whole genome shotgun (WGS) entry which is preliminary data.</text>
</comment>
<dbReference type="PATRIC" id="fig|908627.4.peg.5000"/>
<dbReference type="EMBL" id="AEJF01000136">
    <property type="protein sequence ID" value="KLU24031.1"/>
    <property type="molecule type" value="Genomic_DNA"/>
</dbReference>
<protein>
    <submittedName>
        <fullName evidence="1">Uncharacterized protein</fullName>
    </submittedName>
</protein>
<name>A0A0J1CUN9_9BURK</name>
<dbReference type="AlphaFoldDB" id="A0A0J1CUN9"/>
<gene>
    <name evidence="1" type="ORF">EOS_22375</name>
</gene>
<proteinExistence type="predicted"/>
<evidence type="ECO:0000313" key="2">
    <source>
        <dbReference type="Proteomes" id="UP000035963"/>
    </source>
</evidence>
<reference evidence="1 2" key="1">
    <citation type="journal article" date="2015" name="Genome Announc.">
        <title>Draft Genome Sequence of Burkholderia sp. Strain PML1(12), an Ectomycorrhizosphere-Inhabiting Bacterium with Effective Mineral-Weathering Ability.</title>
        <authorList>
            <person name="Uroz S."/>
            <person name="Oger P."/>
        </authorList>
    </citation>
    <scope>NUCLEOTIDE SEQUENCE [LARGE SCALE GENOMIC DNA]</scope>
    <source>
        <strain evidence="2">PML1(12)</strain>
    </source>
</reference>
<sequence length="129" mass="14078">MKFNIEGKAGIAAPTQAQISRAIKSLRSYGPSSYASLTDDAGNYVQVAGGGVSCMVEQFEIDGERRRRAFHDKPSPVRPNGTILLFGAGNVPMQSDEWFMSDQVVEIFLAFLDGKAFPPSIHWRPAPGF</sequence>